<feature type="transmembrane region" description="Helical" evidence="5">
    <location>
        <begin position="182"/>
        <end position="200"/>
    </location>
</feature>
<keyword evidence="2 5" id="KW-0812">Transmembrane</keyword>
<comment type="subcellular location">
    <subcellularLocation>
        <location evidence="1">Membrane</location>
        <topology evidence="1">Multi-pass membrane protein</topology>
    </subcellularLocation>
</comment>
<keyword evidence="8" id="KW-1185">Reference proteome</keyword>
<dbReference type="Proteomes" id="UP000615580">
    <property type="component" value="Unassembled WGS sequence"/>
</dbReference>
<reference evidence="7 8" key="1">
    <citation type="journal article" date="2020" name="J. Clin. Microbiol.">
        <title>Assessing the Genetic Diversity of Austrian Corynebacterium diphtheriae Clinical Isolates, 2011-2019.</title>
        <authorList>
            <person name="Schaeffer J."/>
            <person name="Huhulescu S."/>
            <person name="Stoeger A."/>
            <person name="Allerberger F."/>
            <person name="Ruppitsch W."/>
        </authorList>
    </citation>
    <scope>NUCLEOTIDE SEQUENCE [LARGE SCALE GENOMIC DNA]</scope>
    <source>
        <strain evidence="7 8">04-17</strain>
    </source>
</reference>
<keyword evidence="3 5" id="KW-1133">Transmembrane helix</keyword>
<feature type="transmembrane region" description="Helical" evidence="5">
    <location>
        <begin position="148"/>
        <end position="170"/>
    </location>
</feature>
<gene>
    <name evidence="7" type="ORF">I4J41_11925</name>
</gene>
<feature type="transmembrane region" description="Helical" evidence="5">
    <location>
        <begin position="57"/>
        <end position="76"/>
    </location>
</feature>
<evidence type="ECO:0000256" key="2">
    <source>
        <dbReference type="ARBA" id="ARBA00022692"/>
    </source>
</evidence>
<comment type="caution">
    <text evidence="7">The sequence shown here is derived from an EMBL/GenBank/DDBJ whole genome shotgun (WGS) entry which is preliminary data.</text>
</comment>
<evidence type="ECO:0000256" key="3">
    <source>
        <dbReference type="ARBA" id="ARBA00022989"/>
    </source>
</evidence>
<dbReference type="InterPro" id="IPR013525">
    <property type="entry name" value="ABC2_TM"/>
</dbReference>
<accession>A0ABS0LF09</accession>
<name>A0ABS0LF09_9CORY</name>
<dbReference type="PANTHER" id="PTHR43471:SF12">
    <property type="entry name" value="HYPOTHETICAL MEMBRANE PROTEIN, CONSERVED"/>
    <property type="match status" value="1"/>
</dbReference>
<dbReference type="PANTHER" id="PTHR43471">
    <property type="entry name" value="ABC TRANSPORTER PERMEASE"/>
    <property type="match status" value="1"/>
</dbReference>
<dbReference type="EMBL" id="JADQUG010000071">
    <property type="protein sequence ID" value="MBG9355236.1"/>
    <property type="molecule type" value="Genomic_DNA"/>
</dbReference>
<sequence>MKLDKYTIWEIAKKEAKLGVSSKAVWGVLAVVLIGAVTLIGFVGTKMEHDTVADLETLVLILGTFLTVVMGMGILMNSTLVGGSISEEKDKKVVEILLSLARPEELYIGKMLGHSLIGFTQLFILWVTVLIFTLVFDISTLSKLPVWFCFVMLAFMLLAYLLFTALYALAGALVSSVEDYSVAQIPIVFLFMASMFLPFAPMIGWGSLNDGWIPFMAWIPPLSMTLAPTLDAFDEGLWIRTISSFVIFFVEISILNYLGTNLFRKKVLK</sequence>
<feature type="transmembrane region" description="Helical" evidence="5">
    <location>
        <begin position="236"/>
        <end position="259"/>
    </location>
</feature>
<evidence type="ECO:0000256" key="1">
    <source>
        <dbReference type="ARBA" id="ARBA00004141"/>
    </source>
</evidence>
<evidence type="ECO:0000259" key="6">
    <source>
        <dbReference type="Pfam" id="PF12698"/>
    </source>
</evidence>
<dbReference type="Pfam" id="PF12698">
    <property type="entry name" value="ABC2_membrane_3"/>
    <property type="match status" value="1"/>
</dbReference>
<organism evidence="7 8">
    <name type="scientific">Corynebacterium belfantii</name>
    <dbReference type="NCBI Taxonomy" id="2014537"/>
    <lineage>
        <taxon>Bacteria</taxon>
        <taxon>Bacillati</taxon>
        <taxon>Actinomycetota</taxon>
        <taxon>Actinomycetes</taxon>
        <taxon>Mycobacteriales</taxon>
        <taxon>Corynebacteriaceae</taxon>
        <taxon>Corynebacterium</taxon>
    </lineage>
</organism>
<feature type="domain" description="ABC-2 type transporter transmembrane" evidence="6">
    <location>
        <begin position="64"/>
        <end position="229"/>
    </location>
</feature>
<evidence type="ECO:0000256" key="5">
    <source>
        <dbReference type="SAM" id="Phobius"/>
    </source>
</evidence>
<feature type="transmembrane region" description="Helical" evidence="5">
    <location>
        <begin position="116"/>
        <end position="136"/>
    </location>
</feature>
<feature type="transmembrane region" description="Helical" evidence="5">
    <location>
        <begin position="24"/>
        <end position="45"/>
    </location>
</feature>
<proteinExistence type="predicted"/>
<evidence type="ECO:0000313" key="7">
    <source>
        <dbReference type="EMBL" id="MBG9355236.1"/>
    </source>
</evidence>
<evidence type="ECO:0000313" key="8">
    <source>
        <dbReference type="Proteomes" id="UP000615580"/>
    </source>
</evidence>
<dbReference type="RefSeq" id="WP_197689055.1">
    <property type="nucleotide sequence ID" value="NZ_JADQUD010000060.1"/>
</dbReference>
<evidence type="ECO:0000256" key="4">
    <source>
        <dbReference type="ARBA" id="ARBA00023136"/>
    </source>
</evidence>
<keyword evidence="4 5" id="KW-0472">Membrane</keyword>
<protein>
    <submittedName>
        <fullName evidence="7">ABC transporter permease</fullName>
    </submittedName>
</protein>